<feature type="domain" description="HTH tetR-type" evidence="4">
    <location>
        <begin position="13"/>
        <end position="56"/>
    </location>
</feature>
<dbReference type="Gene3D" id="1.10.10.60">
    <property type="entry name" value="Homeodomain-like"/>
    <property type="match status" value="1"/>
</dbReference>
<evidence type="ECO:0000259" key="5">
    <source>
        <dbReference type="Pfam" id="PF16925"/>
    </source>
</evidence>
<organism evidence="6 7">
    <name type="scientific">Candidatus Afipia apatlaquensis</name>
    <dbReference type="NCBI Taxonomy" id="2712852"/>
    <lineage>
        <taxon>Bacteria</taxon>
        <taxon>Pseudomonadati</taxon>
        <taxon>Pseudomonadota</taxon>
        <taxon>Alphaproteobacteria</taxon>
        <taxon>Hyphomicrobiales</taxon>
        <taxon>Nitrobacteraceae</taxon>
        <taxon>Afipia</taxon>
    </lineage>
</organism>
<keyword evidence="3" id="KW-0804">Transcription</keyword>
<dbReference type="Proteomes" id="UP000480266">
    <property type="component" value="Unassembled WGS sequence"/>
</dbReference>
<comment type="caution">
    <text evidence="6">The sequence shown here is derived from an EMBL/GenBank/DDBJ whole genome shotgun (WGS) entry which is preliminary data.</text>
</comment>
<dbReference type="SUPFAM" id="SSF48498">
    <property type="entry name" value="Tetracyclin repressor-like, C-terminal domain"/>
    <property type="match status" value="1"/>
</dbReference>
<reference evidence="6" key="1">
    <citation type="submission" date="2020-02" db="EMBL/GenBank/DDBJ databases">
        <title>Draft genome sequence of Candidatus Afipia apatlaquensis IBT-C3, a potential strain for decolorization of textile dyes.</title>
        <authorList>
            <person name="Sanchez-Reyes A."/>
            <person name="Breton-Deval L."/>
            <person name="Mangelson H."/>
            <person name="Sanchez-Flores A."/>
        </authorList>
    </citation>
    <scope>NUCLEOTIDE SEQUENCE [LARGE SCALE GENOMIC DNA]</scope>
    <source>
        <strain evidence="6">IBT-C3</strain>
    </source>
</reference>
<dbReference type="PANTHER" id="PTHR47506:SF10">
    <property type="entry name" value="TRANSCRIPTIONAL REGULATORY PROTEIN"/>
    <property type="match status" value="1"/>
</dbReference>
<gene>
    <name evidence="6" type="ORF">G4V63_03660</name>
</gene>
<keyword evidence="7" id="KW-1185">Reference proteome</keyword>
<dbReference type="GO" id="GO:0003677">
    <property type="term" value="F:DNA binding"/>
    <property type="evidence" value="ECO:0007669"/>
    <property type="project" value="UniProtKB-KW"/>
</dbReference>
<evidence type="ECO:0000256" key="3">
    <source>
        <dbReference type="ARBA" id="ARBA00023163"/>
    </source>
</evidence>
<dbReference type="Pfam" id="PF16925">
    <property type="entry name" value="TetR_C_13"/>
    <property type="match status" value="1"/>
</dbReference>
<dbReference type="InterPro" id="IPR011075">
    <property type="entry name" value="TetR_C"/>
</dbReference>
<dbReference type="EMBL" id="JAAMRR010000186">
    <property type="protein sequence ID" value="NGX94353.1"/>
    <property type="molecule type" value="Genomic_DNA"/>
</dbReference>
<keyword evidence="1" id="KW-0805">Transcription regulation</keyword>
<evidence type="ECO:0000313" key="7">
    <source>
        <dbReference type="Proteomes" id="UP000480266"/>
    </source>
</evidence>
<proteinExistence type="predicted"/>
<evidence type="ECO:0000259" key="4">
    <source>
        <dbReference type="Pfam" id="PF00440"/>
    </source>
</evidence>
<dbReference type="InterPro" id="IPR001647">
    <property type="entry name" value="HTH_TetR"/>
</dbReference>
<dbReference type="InterPro" id="IPR036271">
    <property type="entry name" value="Tet_transcr_reg_TetR-rel_C_sf"/>
</dbReference>
<accession>A0A7C9VJY0</accession>
<protein>
    <submittedName>
        <fullName evidence="6">TetR/AcrR family transcriptional regulator</fullName>
    </submittedName>
</protein>
<name>A0A7C9VJY0_9BRAD</name>
<evidence type="ECO:0000256" key="2">
    <source>
        <dbReference type="ARBA" id="ARBA00023125"/>
    </source>
</evidence>
<evidence type="ECO:0000256" key="1">
    <source>
        <dbReference type="ARBA" id="ARBA00023015"/>
    </source>
</evidence>
<dbReference type="SUPFAM" id="SSF46689">
    <property type="entry name" value="Homeodomain-like"/>
    <property type="match status" value="1"/>
</dbReference>
<feature type="domain" description="Tetracyclin repressor-like C-terminal" evidence="5">
    <location>
        <begin position="80"/>
        <end position="181"/>
    </location>
</feature>
<evidence type="ECO:0000313" key="6">
    <source>
        <dbReference type="EMBL" id="NGX94353.1"/>
    </source>
</evidence>
<keyword evidence="2" id="KW-0238">DNA-binding</keyword>
<dbReference type="InterPro" id="IPR009057">
    <property type="entry name" value="Homeodomain-like_sf"/>
</dbReference>
<sequence length="199" mass="21956">MGQAKHFDPEDRLDRAVNAFWKNGFEGLSIQQLCKAMSLFPGSVYATYGDKRQLFIKAVDRYIATYSAEAVEMLGRDASGLTALRNYFARLIDGMIDGNRRWGCLITNSIVEMAQHEPAIRAKIDVHLVRLETAFAGAIARAKQAGEIHEDTSLDSAAFLVCVVQGLNVLAKTKPSRQKLELIVSNALSSLATARRDHS</sequence>
<dbReference type="Pfam" id="PF00440">
    <property type="entry name" value="TetR_N"/>
    <property type="match status" value="1"/>
</dbReference>
<dbReference type="AlphaFoldDB" id="A0A7C9VJY0"/>
<dbReference type="Gene3D" id="1.10.357.10">
    <property type="entry name" value="Tetracycline Repressor, domain 2"/>
    <property type="match status" value="1"/>
</dbReference>
<dbReference type="PANTHER" id="PTHR47506">
    <property type="entry name" value="TRANSCRIPTIONAL REGULATORY PROTEIN"/>
    <property type="match status" value="1"/>
</dbReference>